<evidence type="ECO:0000313" key="3">
    <source>
        <dbReference type="Proteomes" id="UP000762676"/>
    </source>
</evidence>
<comment type="caution">
    <text evidence="2">The sequence shown here is derived from an EMBL/GenBank/DDBJ whole genome shotgun (WGS) entry which is preliminary data.</text>
</comment>
<accession>A0AAV4GXR6</accession>
<dbReference type="AlphaFoldDB" id="A0AAV4GXR6"/>
<evidence type="ECO:0000256" key="1">
    <source>
        <dbReference type="SAM" id="MobiDB-lite"/>
    </source>
</evidence>
<reference evidence="2 3" key="1">
    <citation type="journal article" date="2021" name="Elife">
        <title>Chloroplast acquisition without the gene transfer in kleptoplastic sea slugs, Plakobranchus ocellatus.</title>
        <authorList>
            <person name="Maeda T."/>
            <person name="Takahashi S."/>
            <person name="Yoshida T."/>
            <person name="Shimamura S."/>
            <person name="Takaki Y."/>
            <person name="Nagai Y."/>
            <person name="Toyoda A."/>
            <person name="Suzuki Y."/>
            <person name="Arimoto A."/>
            <person name="Ishii H."/>
            <person name="Satoh N."/>
            <person name="Nishiyama T."/>
            <person name="Hasebe M."/>
            <person name="Maruyama T."/>
            <person name="Minagawa J."/>
            <person name="Obokata J."/>
            <person name="Shigenobu S."/>
        </authorList>
    </citation>
    <scope>NUCLEOTIDE SEQUENCE [LARGE SCALE GENOMIC DNA]</scope>
</reference>
<protein>
    <submittedName>
        <fullName evidence="2">Uncharacterized protein</fullName>
    </submittedName>
</protein>
<sequence length="298" mass="32926">MAESSIDECTFDPGHPNFFPVSHCSPDSIPRGFGSYLMFQYIKNISERTVKVVRNRSSPDRPGVSSRTRSLNDDKRLGSGLVVKAEHVNSQCKCPECQESPNPKSHCWAVIINTSTQLVYDSQEAKATQVELFNDDEGSVEEGKVITLHGAEIEETDPTSHISLLVCFTHDAGLARLLDNYRKESMALRSAILREMTNDGHAHLTQFMVICHPHGLPKRIWIGPELERVRGSGSAVSVYSARMCPGIVGAPVVVLHGEDCEDPLWVPLVKDSSDRRPPTFRRAVLTTQGPVRGGSIYC</sequence>
<gene>
    <name evidence="2" type="ORF">ElyMa_004300900</name>
</gene>
<keyword evidence="3" id="KW-1185">Reference proteome</keyword>
<proteinExistence type="predicted"/>
<feature type="region of interest" description="Disordered" evidence="1">
    <location>
        <begin position="54"/>
        <end position="74"/>
    </location>
</feature>
<dbReference type="Proteomes" id="UP000762676">
    <property type="component" value="Unassembled WGS sequence"/>
</dbReference>
<organism evidence="2 3">
    <name type="scientific">Elysia marginata</name>
    <dbReference type="NCBI Taxonomy" id="1093978"/>
    <lineage>
        <taxon>Eukaryota</taxon>
        <taxon>Metazoa</taxon>
        <taxon>Spiralia</taxon>
        <taxon>Lophotrochozoa</taxon>
        <taxon>Mollusca</taxon>
        <taxon>Gastropoda</taxon>
        <taxon>Heterobranchia</taxon>
        <taxon>Euthyneura</taxon>
        <taxon>Panpulmonata</taxon>
        <taxon>Sacoglossa</taxon>
        <taxon>Placobranchoidea</taxon>
        <taxon>Plakobranchidae</taxon>
        <taxon>Elysia</taxon>
    </lineage>
</organism>
<evidence type="ECO:0000313" key="2">
    <source>
        <dbReference type="EMBL" id="GFR90298.1"/>
    </source>
</evidence>
<name>A0AAV4GXR6_9GAST</name>
<dbReference type="EMBL" id="BMAT01008663">
    <property type="protein sequence ID" value="GFR90298.1"/>
    <property type="molecule type" value="Genomic_DNA"/>
</dbReference>